<name>A0A345L0L1_9CAUD</name>
<sequence length="143" mass="16179">MSEEAPDLQAQEHEFFDVLYQQFSKTTEAETSYWMPQEDESFPGTWTIWAVDMADTHKKTPIASFLSSEDADFITGLHGAVPDLIRRLHEALDLADRKDTANDIAQGQLAEALLENNGLKDRLVDLEKQLDRAESNQAWADLP</sequence>
<dbReference type="RefSeq" id="YP_010061825.1">
    <property type="nucleotide sequence ID" value="NC_054787.1"/>
</dbReference>
<evidence type="ECO:0000256" key="1">
    <source>
        <dbReference type="SAM" id="Coils"/>
    </source>
</evidence>
<reference evidence="3" key="1">
    <citation type="submission" date="2018-06" db="EMBL/GenBank/DDBJ databases">
        <authorList>
            <person name="Zhirakovskaya E."/>
        </authorList>
    </citation>
    <scope>NUCLEOTIDE SEQUENCE [LARGE SCALE GENOMIC DNA]</scope>
</reference>
<dbReference type="Proteomes" id="UP000259157">
    <property type="component" value="Segment"/>
</dbReference>
<dbReference type="GeneID" id="64871453"/>
<gene>
    <name evidence="2" type="primary">38</name>
    <name evidence="2" type="ORF">SEA_STEAMY_38</name>
</gene>
<organism evidence="2 3">
    <name type="scientific">Mycobacterium phage Steamy</name>
    <dbReference type="NCBI Taxonomy" id="2250309"/>
    <lineage>
        <taxon>Viruses</taxon>
        <taxon>Duplodnaviria</taxon>
        <taxon>Heunggongvirae</taxon>
        <taxon>Uroviricota</taxon>
        <taxon>Caudoviricetes</taxon>
        <taxon>Pharaohvirus</taxon>
        <taxon>Pharaohvirus steamy</taxon>
    </lineage>
</organism>
<feature type="coiled-coil region" evidence="1">
    <location>
        <begin position="102"/>
        <end position="136"/>
    </location>
</feature>
<keyword evidence="3" id="KW-1185">Reference proteome</keyword>
<evidence type="ECO:0000313" key="3">
    <source>
        <dbReference type="Proteomes" id="UP000259157"/>
    </source>
</evidence>
<dbReference type="KEGG" id="vg:64871453"/>
<proteinExistence type="predicted"/>
<evidence type="ECO:0000313" key="2">
    <source>
        <dbReference type="EMBL" id="AXH48813.1"/>
    </source>
</evidence>
<accession>A0A345L0L1</accession>
<dbReference type="EMBL" id="MH513984">
    <property type="protein sequence ID" value="AXH48813.1"/>
    <property type="molecule type" value="Genomic_DNA"/>
</dbReference>
<protein>
    <submittedName>
        <fullName evidence="2">Uncharacterized protein</fullName>
    </submittedName>
</protein>
<keyword evidence="1" id="KW-0175">Coiled coil</keyword>